<reference evidence="2" key="1">
    <citation type="journal article" date="2023" name="PeerJ">
        <title>Selection and evaluation of lactic acid bacteria from chicken feces in Thailand as potential probiotics.</title>
        <authorList>
            <person name="Khurajog B."/>
            <person name="Disastra Y."/>
            <person name="Lawwyne L.D."/>
            <person name="Sirichokchatchawan W."/>
            <person name="Niyomtham W."/>
            <person name="Yindee J."/>
            <person name="Hampson D.J."/>
            <person name="Prapasarakul N."/>
        </authorList>
    </citation>
    <scope>NUCLEOTIDE SEQUENCE</scope>
    <source>
        <strain evidence="2">BF14</strain>
    </source>
</reference>
<accession>A0AAW8YJ56</accession>
<dbReference type="AlphaFoldDB" id="A0AAW8YJ56"/>
<dbReference type="RefSeq" id="WP_004166188.1">
    <property type="nucleotide sequence ID" value="NZ_CAXSXJ010000008.1"/>
</dbReference>
<evidence type="ECO:0000256" key="1">
    <source>
        <dbReference type="SAM" id="Phobius"/>
    </source>
</evidence>
<organism evidence="2 3">
    <name type="scientific">Pediococcus acidilactici</name>
    <dbReference type="NCBI Taxonomy" id="1254"/>
    <lineage>
        <taxon>Bacteria</taxon>
        <taxon>Bacillati</taxon>
        <taxon>Bacillota</taxon>
        <taxon>Bacilli</taxon>
        <taxon>Lactobacillales</taxon>
        <taxon>Lactobacillaceae</taxon>
        <taxon>Pediococcus</taxon>
        <taxon>Pediococcus acidilactici group</taxon>
    </lineage>
</organism>
<feature type="transmembrane region" description="Helical" evidence="1">
    <location>
        <begin position="249"/>
        <end position="265"/>
    </location>
</feature>
<sequence length="499" mass="57779">MKFNIQGLSNKFINIFFVFLGILSILGAASLLRNDLSELSGKMVLAIDIAIIGIVLIIPLRKDFKRLDNKVTYLLALTALFIWQCWIVMTMTSITKWDPTLILYKAIGHPIWDRNYFSIYPNNLFLLSAEHFLWLIFGKPELVLFTKELGFLNIFLLDSSILFLGRILRNNYGKRLSNFYILASLLLIGCSPWITIPYSDIWAFCVSSLNMSIVLLLTHQENTKLKTSILTGFLSLLLVVSYFLKPTLVIFYIALLIISLLQFVKGERRMSIRVVSLFVILIVAFFAAFSFYKKNTNLVSVDENKSFSLFHFAAMGISGRGGYNPQDTFKDKSIKNYENRKNRDLRVLKKRFNKMGPTAYERFLMNKQIYNTEDGTFTWGNEADTTMVDKSLSKTLPRRLFTVKNRASRTNSFSVVMQVIWLLTLLFMVFTCFNEEWMVQLLKYTVIGFFFFLLLFEGGRSRYVIQFLPFIILLASFGFDNFISKYVRKNNQLATNLDE</sequence>
<evidence type="ECO:0000313" key="2">
    <source>
        <dbReference type="EMBL" id="MDV2910310.1"/>
    </source>
</evidence>
<reference evidence="2" key="2">
    <citation type="submission" date="2023-10" db="EMBL/GenBank/DDBJ databases">
        <authorList>
            <person name="Khurajog B."/>
        </authorList>
    </citation>
    <scope>NUCLEOTIDE SEQUENCE</scope>
    <source>
        <strain evidence="2">BF14</strain>
    </source>
</reference>
<feature type="transmembrane region" description="Helical" evidence="1">
    <location>
        <begin position="463"/>
        <end position="483"/>
    </location>
</feature>
<comment type="caution">
    <text evidence="2">The sequence shown here is derived from an EMBL/GenBank/DDBJ whole genome shotgun (WGS) entry which is preliminary data.</text>
</comment>
<dbReference type="Proteomes" id="UP001280415">
    <property type="component" value="Unassembled WGS sequence"/>
</dbReference>
<feature type="transmembrane region" description="Helical" evidence="1">
    <location>
        <begin position="149"/>
        <end position="167"/>
    </location>
</feature>
<keyword evidence="1" id="KW-0472">Membrane</keyword>
<keyword evidence="1" id="KW-0812">Transmembrane</keyword>
<feature type="transmembrane region" description="Helical" evidence="1">
    <location>
        <begin position="43"/>
        <end position="60"/>
    </location>
</feature>
<feature type="transmembrane region" description="Helical" evidence="1">
    <location>
        <begin position="437"/>
        <end position="456"/>
    </location>
</feature>
<proteinExistence type="predicted"/>
<feature type="transmembrane region" description="Helical" evidence="1">
    <location>
        <begin position="413"/>
        <end position="431"/>
    </location>
</feature>
<name>A0AAW8YJ56_PEDAC</name>
<feature type="transmembrane region" description="Helical" evidence="1">
    <location>
        <begin position="12"/>
        <end position="31"/>
    </location>
</feature>
<feature type="transmembrane region" description="Helical" evidence="1">
    <location>
        <begin position="201"/>
        <end position="218"/>
    </location>
</feature>
<evidence type="ECO:0008006" key="4">
    <source>
        <dbReference type="Google" id="ProtNLM"/>
    </source>
</evidence>
<dbReference type="EMBL" id="JAWJAX010000001">
    <property type="protein sequence ID" value="MDV2910310.1"/>
    <property type="molecule type" value="Genomic_DNA"/>
</dbReference>
<keyword evidence="1" id="KW-1133">Transmembrane helix</keyword>
<evidence type="ECO:0000313" key="3">
    <source>
        <dbReference type="Proteomes" id="UP001280415"/>
    </source>
</evidence>
<feature type="transmembrane region" description="Helical" evidence="1">
    <location>
        <begin position="179"/>
        <end position="195"/>
    </location>
</feature>
<gene>
    <name evidence="2" type="ORF">R0H03_00285</name>
</gene>
<feature type="transmembrane region" description="Helical" evidence="1">
    <location>
        <begin position="272"/>
        <end position="292"/>
    </location>
</feature>
<feature type="transmembrane region" description="Helical" evidence="1">
    <location>
        <begin position="72"/>
        <end position="94"/>
    </location>
</feature>
<protein>
    <recommendedName>
        <fullName evidence="4">Glycosyltransferase RgtA/B/C/D-like domain-containing protein</fullName>
    </recommendedName>
</protein>